<dbReference type="GO" id="GO:0003677">
    <property type="term" value="F:DNA binding"/>
    <property type="evidence" value="ECO:0007669"/>
    <property type="project" value="UniProtKB-KW"/>
</dbReference>
<reference evidence="6" key="1">
    <citation type="journal article" date="2019" name="Int. J. Syst. Evol. Microbiol.">
        <title>The Global Catalogue of Microorganisms (GCM) 10K type strain sequencing project: providing services to taxonomists for standard genome sequencing and annotation.</title>
        <authorList>
            <consortium name="The Broad Institute Genomics Platform"/>
            <consortium name="The Broad Institute Genome Sequencing Center for Infectious Disease"/>
            <person name="Wu L."/>
            <person name="Ma J."/>
        </authorList>
    </citation>
    <scope>NUCLEOTIDE SEQUENCE [LARGE SCALE GENOMIC DNA]</scope>
    <source>
        <strain evidence="6">NBRC 15640</strain>
    </source>
</reference>
<sequence>MSEIFEREKSFGWKVNVVAAHVAKLLEQELAKHDFPKSFWPTMMCLWEQEGMTQRELSDKSRIENSTTTRTLDKLEERGWVERQADPNSRRSYRIYLTEEGRKLKGTLQPLANQVNQNALSHLEEKEQQELLRLLTKVMDGVAGK</sequence>
<dbReference type="PROSITE" id="PS50995">
    <property type="entry name" value="HTH_MARR_2"/>
    <property type="match status" value="1"/>
</dbReference>
<evidence type="ECO:0000313" key="6">
    <source>
        <dbReference type="Proteomes" id="UP001156690"/>
    </source>
</evidence>
<comment type="caution">
    <text evidence="5">The sequence shown here is derived from an EMBL/GenBank/DDBJ whole genome shotgun (WGS) entry which is preliminary data.</text>
</comment>
<dbReference type="Pfam" id="PF01047">
    <property type="entry name" value="MarR"/>
    <property type="match status" value="1"/>
</dbReference>
<evidence type="ECO:0000259" key="4">
    <source>
        <dbReference type="PROSITE" id="PS50995"/>
    </source>
</evidence>
<organism evidence="5 6">
    <name type="scientific">Vibrio penaeicida</name>
    <dbReference type="NCBI Taxonomy" id="104609"/>
    <lineage>
        <taxon>Bacteria</taxon>
        <taxon>Pseudomonadati</taxon>
        <taxon>Pseudomonadota</taxon>
        <taxon>Gammaproteobacteria</taxon>
        <taxon>Vibrionales</taxon>
        <taxon>Vibrionaceae</taxon>
        <taxon>Vibrio</taxon>
    </lineage>
</organism>
<accession>A0AAV5NZD7</accession>
<evidence type="ECO:0000313" key="5">
    <source>
        <dbReference type="EMBL" id="GLQ75674.1"/>
    </source>
</evidence>
<feature type="domain" description="HTH marR-type" evidence="4">
    <location>
        <begin position="1"/>
        <end position="140"/>
    </location>
</feature>
<dbReference type="InterPro" id="IPR000835">
    <property type="entry name" value="HTH_MarR-typ"/>
</dbReference>
<keyword evidence="2" id="KW-0238">DNA-binding</keyword>
<keyword evidence="1" id="KW-0805">Transcription regulation</keyword>
<gene>
    <name evidence="5" type="ORF">GCM10007932_50370</name>
</gene>
<proteinExistence type="predicted"/>
<dbReference type="SMART" id="SM00347">
    <property type="entry name" value="HTH_MARR"/>
    <property type="match status" value="1"/>
</dbReference>
<keyword evidence="6" id="KW-1185">Reference proteome</keyword>
<keyword evidence="3" id="KW-0804">Transcription</keyword>
<evidence type="ECO:0000256" key="3">
    <source>
        <dbReference type="ARBA" id="ARBA00023163"/>
    </source>
</evidence>
<name>A0AAV5NZD7_9VIBR</name>
<protein>
    <submittedName>
        <fullName evidence="5">MarR family transcriptional regulator</fullName>
    </submittedName>
</protein>
<evidence type="ECO:0000256" key="1">
    <source>
        <dbReference type="ARBA" id="ARBA00023015"/>
    </source>
</evidence>
<dbReference type="InterPro" id="IPR036390">
    <property type="entry name" value="WH_DNA-bd_sf"/>
</dbReference>
<dbReference type="SUPFAM" id="SSF46785">
    <property type="entry name" value="Winged helix' DNA-binding domain"/>
    <property type="match status" value="1"/>
</dbReference>
<dbReference type="PANTHER" id="PTHR42756:SF1">
    <property type="entry name" value="TRANSCRIPTIONAL REPRESSOR OF EMRAB OPERON"/>
    <property type="match status" value="1"/>
</dbReference>
<dbReference type="PRINTS" id="PR00598">
    <property type="entry name" value="HTHMARR"/>
</dbReference>
<dbReference type="GO" id="GO:0003700">
    <property type="term" value="F:DNA-binding transcription factor activity"/>
    <property type="evidence" value="ECO:0007669"/>
    <property type="project" value="InterPro"/>
</dbReference>
<dbReference type="EMBL" id="BSNX01000075">
    <property type="protein sequence ID" value="GLQ75674.1"/>
    <property type="molecule type" value="Genomic_DNA"/>
</dbReference>
<evidence type="ECO:0000256" key="2">
    <source>
        <dbReference type="ARBA" id="ARBA00023125"/>
    </source>
</evidence>
<dbReference type="PANTHER" id="PTHR42756">
    <property type="entry name" value="TRANSCRIPTIONAL REGULATOR, MARR"/>
    <property type="match status" value="1"/>
</dbReference>
<dbReference type="RefSeq" id="WP_104403242.1">
    <property type="nucleotide sequence ID" value="NZ_AP025145.1"/>
</dbReference>
<dbReference type="Proteomes" id="UP001156690">
    <property type="component" value="Unassembled WGS sequence"/>
</dbReference>
<dbReference type="Gene3D" id="1.10.10.10">
    <property type="entry name" value="Winged helix-like DNA-binding domain superfamily/Winged helix DNA-binding domain"/>
    <property type="match status" value="1"/>
</dbReference>
<dbReference type="InterPro" id="IPR036388">
    <property type="entry name" value="WH-like_DNA-bd_sf"/>
</dbReference>
<dbReference type="AlphaFoldDB" id="A0AAV5NZD7"/>